<reference evidence="3" key="1">
    <citation type="submission" date="2025-08" db="UniProtKB">
        <authorList>
            <consortium name="RefSeq"/>
        </authorList>
    </citation>
    <scope>IDENTIFICATION</scope>
    <source>
        <tissue evidence="3">Muscle</tissue>
    </source>
</reference>
<protein>
    <submittedName>
        <fullName evidence="3">G patch domain-containing protein 11-like</fullName>
    </submittedName>
</protein>
<proteinExistence type="predicted"/>
<evidence type="ECO:0000313" key="2">
    <source>
        <dbReference type="Proteomes" id="UP000694941"/>
    </source>
</evidence>
<dbReference type="RefSeq" id="XP_013786884.1">
    <property type="nucleotide sequence ID" value="XM_013931430.2"/>
</dbReference>
<dbReference type="PANTHER" id="PTHR21032">
    <property type="entry name" value="G PATCH DOMAIN-CONTAINING PROTEIN 11"/>
    <property type="match status" value="1"/>
</dbReference>
<dbReference type="InterPro" id="IPR000467">
    <property type="entry name" value="G_patch_dom"/>
</dbReference>
<dbReference type="Proteomes" id="UP000694941">
    <property type="component" value="Unplaced"/>
</dbReference>
<sequence length="99" mass="11419">MAEEDEVDYMSDTFVTVPQENDIRPGLVFNHSLKRKHELEKQQIESKKINFQKPIKQLEEENRLKGLSNALPENNKGFAMLQKMGYKPGMSLGKKGNRV</sequence>
<dbReference type="PROSITE" id="PS50174">
    <property type="entry name" value="G_PATCH"/>
    <property type="match status" value="1"/>
</dbReference>
<dbReference type="InterPro" id="IPR039249">
    <property type="entry name" value="GPATCH11"/>
</dbReference>
<accession>A0ABM1BQU4</accession>
<gene>
    <name evidence="3" type="primary">LOC106470855</name>
</gene>
<organism evidence="2 3">
    <name type="scientific">Limulus polyphemus</name>
    <name type="common">Atlantic horseshoe crab</name>
    <dbReference type="NCBI Taxonomy" id="6850"/>
    <lineage>
        <taxon>Eukaryota</taxon>
        <taxon>Metazoa</taxon>
        <taxon>Ecdysozoa</taxon>
        <taxon>Arthropoda</taxon>
        <taxon>Chelicerata</taxon>
        <taxon>Merostomata</taxon>
        <taxon>Xiphosura</taxon>
        <taxon>Limulidae</taxon>
        <taxon>Limulus</taxon>
    </lineage>
</organism>
<feature type="domain" description="G-patch" evidence="1">
    <location>
        <begin position="73"/>
        <end position="99"/>
    </location>
</feature>
<evidence type="ECO:0000313" key="3">
    <source>
        <dbReference type="RefSeq" id="XP_013786884.1"/>
    </source>
</evidence>
<name>A0ABM1BQU4_LIMPO</name>
<dbReference type="GeneID" id="106470855"/>
<dbReference type="PANTHER" id="PTHR21032:SF0">
    <property type="entry name" value="G PATCH DOMAIN-CONTAINING PROTEIN 11"/>
    <property type="match status" value="1"/>
</dbReference>
<evidence type="ECO:0000259" key="1">
    <source>
        <dbReference type="PROSITE" id="PS50174"/>
    </source>
</evidence>
<dbReference type="Pfam" id="PF01585">
    <property type="entry name" value="G-patch"/>
    <property type="match status" value="1"/>
</dbReference>
<keyword evidence="2" id="KW-1185">Reference proteome</keyword>